<keyword evidence="2" id="KW-0472">Membrane</keyword>
<organism evidence="3 4">
    <name type="scientific">Comamonas denitrificans</name>
    <dbReference type="NCBI Taxonomy" id="117506"/>
    <lineage>
        <taxon>Bacteria</taxon>
        <taxon>Pseudomonadati</taxon>
        <taxon>Pseudomonadota</taxon>
        <taxon>Betaproteobacteria</taxon>
        <taxon>Burkholderiales</taxon>
        <taxon>Comamonadaceae</taxon>
        <taxon>Comamonas</taxon>
    </lineage>
</organism>
<gene>
    <name evidence="3" type="ORF">J1777_12470</name>
</gene>
<proteinExistence type="predicted"/>
<keyword evidence="4" id="KW-1185">Reference proteome</keyword>
<sequence>MSTLQISLAILGIVFLGLVLAYNAWAYRRAAPRKARPQGQAAHGTNAALRQEPDLGGVDITQASTHPAGPAPVGAEPEAAPAAGQAFDLGHVEPGLEAPFALADAAPLQAQAANAAG</sequence>
<keyword evidence="2" id="KW-1133">Transmembrane helix</keyword>
<accession>A0A939GX22</accession>
<name>A0A939GX22_9BURK</name>
<dbReference type="EMBL" id="JAFNME010000035">
    <property type="protein sequence ID" value="MBO1250632.1"/>
    <property type="molecule type" value="Genomic_DNA"/>
</dbReference>
<evidence type="ECO:0008006" key="5">
    <source>
        <dbReference type="Google" id="ProtNLM"/>
    </source>
</evidence>
<comment type="caution">
    <text evidence="3">The sequence shown here is derived from an EMBL/GenBank/DDBJ whole genome shotgun (WGS) entry which is preliminary data.</text>
</comment>
<dbReference type="AlphaFoldDB" id="A0A939GX22"/>
<feature type="transmembrane region" description="Helical" evidence="2">
    <location>
        <begin position="6"/>
        <end position="27"/>
    </location>
</feature>
<evidence type="ECO:0000313" key="3">
    <source>
        <dbReference type="EMBL" id="MBO1250632.1"/>
    </source>
</evidence>
<evidence type="ECO:0000256" key="2">
    <source>
        <dbReference type="SAM" id="Phobius"/>
    </source>
</evidence>
<feature type="region of interest" description="Disordered" evidence="1">
    <location>
        <begin position="33"/>
        <end position="88"/>
    </location>
</feature>
<feature type="non-terminal residue" evidence="3">
    <location>
        <position position="117"/>
    </location>
</feature>
<dbReference type="Proteomes" id="UP000664731">
    <property type="component" value="Unassembled WGS sequence"/>
</dbReference>
<protein>
    <recommendedName>
        <fullName evidence="5">Cell division protein ZipA</fullName>
    </recommendedName>
</protein>
<reference evidence="3" key="1">
    <citation type="submission" date="2021-03" db="EMBL/GenBank/DDBJ databases">
        <title>Comamonas denitrificans.</title>
        <authorList>
            <person name="Finster K."/>
        </authorList>
    </citation>
    <scope>NUCLEOTIDE SEQUENCE</scope>
    <source>
        <strain evidence="3">MM2021_4</strain>
    </source>
</reference>
<evidence type="ECO:0000313" key="4">
    <source>
        <dbReference type="Proteomes" id="UP000664731"/>
    </source>
</evidence>
<feature type="compositionally biased region" description="Low complexity" evidence="1">
    <location>
        <begin position="67"/>
        <end position="86"/>
    </location>
</feature>
<evidence type="ECO:0000256" key="1">
    <source>
        <dbReference type="SAM" id="MobiDB-lite"/>
    </source>
</evidence>
<keyword evidence="2" id="KW-0812">Transmembrane</keyword>